<dbReference type="AlphaFoldDB" id="A0A2D0KFA2"/>
<evidence type="ECO:0000256" key="1">
    <source>
        <dbReference type="SAM" id="MobiDB-lite"/>
    </source>
</evidence>
<protein>
    <submittedName>
        <fullName evidence="3">Phage protein</fullName>
    </submittedName>
</protein>
<gene>
    <name evidence="3" type="ORF">Xish_01157</name>
</gene>
<proteinExistence type="predicted"/>
<accession>A0A2D0KFA2</accession>
<name>A0A2D0KFA2_9GAMM</name>
<reference evidence="3 4" key="1">
    <citation type="journal article" date="2017" name="Nat. Microbiol.">
        <title>Natural product diversity associated with the nematode symbionts Photorhabdus and Xenorhabdus.</title>
        <authorList>
            <person name="Tobias N.J."/>
            <person name="Wolff H."/>
            <person name="Djahanschiri B."/>
            <person name="Grundmann F."/>
            <person name="Kronenwerth M."/>
            <person name="Shi Y.M."/>
            <person name="Simonyi S."/>
            <person name="Grun P."/>
            <person name="Shapiro-Ilan D."/>
            <person name="Pidot S.J."/>
            <person name="Stinear T.P."/>
            <person name="Ebersberger I."/>
            <person name="Bode H.B."/>
        </authorList>
    </citation>
    <scope>NUCLEOTIDE SEQUENCE [LARGE SCALE GENOMIC DNA]</scope>
    <source>
        <strain evidence="3 4">DSM 22670</strain>
    </source>
</reference>
<dbReference type="EMBL" id="NJAK01000001">
    <property type="protein sequence ID" value="PHM61995.1"/>
    <property type="molecule type" value="Genomic_DNA"/>
</dbReference>
<feature type="domain" description="YokE-like PH" evidence="2">
    <location>
        <begin position="41"/>
        <end position="129"/>
    </location>
</feature>
<dbReference type="Pfam" id="PF14470">
    <property type="entry name" value="bPH_3"/>
    <property type="match status" value="1"/>
</dbReference>
<sequence length="260" mass="29567">MMNYKAASDSELLAELNKLSGDSSVGISSRKKEFLYVVRHLETDERAIAVLSGDLDGKKGTLILLTSINIHFIRISLFKKIHHDKFPIVLITKCDDKKGLLFSKIIFNINHEQEYVFSNIEKKALDKFLPRLNESITAYEALSYEQDEQQAPTSQPEITSLHSDESKPSILDTSSLVEKLELIEELKDFETINNKEFNILKNYILESNLDNRLATVNIKTLCEDLDRLNDFVNEGVITKKDFSTQKQALLAALPTNNQSQ</sequence>
<keyword evidence="4" id="KW-1185">Reference proteome</keyword>
<evidence type="ECO:0000313" key="4">
    <source>
        <dbReference type="Proteomes" id="UP000222168"/>
    </source>
</evidence>
<dbReference type="Proteomes" id="UP000222168">
    <property type="component" value="Unassembled WGS sequence"/>
</dbReference>
<comment type="caution">
    <text evidence="3">The sequence shown here is derived from an EMBL/GenBank/DDBJ whole genome shotgun (WGS) entry which is preliminary data.</text>
</comment>
<feature type="compositionally biased region" description="Polar residues" evidence="1">
    <location>
        <begin position="149"/>
        <end position="161"/>
    </location>
</feature>
<evidence type="ECO:0000259" key="2">
    <source>
        <dbReference type="Pfam" id="PF14470"/>
    </source>
</evidence>
<feature type="region of interest" description="Disordered" evidence="1">
    <location>
        <begin position="146"/>
        <end position="168"/>
    </location>
</feature>
<organism evidence="3 4">
    <name type="scientific">Xenorhabdus ishibashii</name>
    <dbReference type="NCBI Taxonomy" id="1034471"/>
    <lineage>
        <taxon>Bacteria</taxon>
        <taxon>Pseudomonadati</taxon>
        <taxon>Pseudomonadota</taxon>
        <taxon>Gammaproteobacteria</taxon>
        <taxon>Enterobacterales</taxon>
        <taxon>Morganellaceae</taxon>
        <taxon>Xenorhabdus</taxon>
    </lineage>
</organism>
<evidence type="ECO:0000313" key="3">
    <source>
        <dbReference type="EMBL" id="PHM61995.1"/>
    </source>
</evidence>
<dbReference type="RefSeq" id="WP_099117070.1">
    <property type="nucleotide sequence ID" value="NZ_NJAK01000001.1"/>
</dbReference>
<dbReference type="InterPro" id="IPR039519">
    <property type="entry name" value="YokE-like_PH"/>
</dbReference>